<reference evidence="2" key="1">
    <citation type="journal article" date="2019" name="MBio">
        <title>Comparative genomics for the elucidation of multidrug resistance (MDR) in Candida lusitaniae.</title>
        <authorList>
            <person name="Kannan A."/>
            <person name="Asner S.A."/>
            <person name="Trachsel E."/>
            <person name="Kelly S."/>
            <person name="Parker J."/>
            <person name="Sanglard D."/>
        </authorList>
    </citation>
    <scope>NUCLEOTIDE SEQUENCE [LARGE SCALE GENOMIC DNA]</scope>
    <source>
        <strain evidence="2">P1</strain>
    </source>
</reference>
<dbReference type="EMBL" id="CP038487">
    <property type="protein sequence ID" value="QFZ28074.1"/>
    <property type="molecule type" value="Genomic_DNA"/>
</dbReference>
<dbReference type="Proteomes" id="UP000326582">
    <property type="component" value="Chromosome 4"/>
</dbReference>
<accession>A0ACD0WL68</accession>
<name>A0ACD0WL68_CLALS</name>
<gene>
    <name evidence="1" type="ORF">EJF14_40098</name>
</gene>
<evidence type="ECO:0000313" key="1">
    <source>
        <dbReference type="EMBL" id="QFZ28074.1"/>
    </source>
</evidence>
<protein>
    <submittedName>
        <fullName evidence="1">Uncharacterized protein</fullName>
    </submittedName>
</protein>
<sequence>MLQHLAGILRLADAMGALQLLRQTGFLANLRSEDVLVDALDRRQVEPVLAAVLGERIVVQGHKIQRIHLGLVVGPVRVDMFGKKFESGGSRHSVPGLVGRARRCSCFGFGLGRRFSVVGTGRHSVDFYLFRVEQRCSTGGPGVFGPRRAWCGVQNSRQGRFAGLVSMSAQTQTSVADIFSAKRGQNSAWSLSHALSGRRT</sequence>
<keyword evidence="2" id="KW-1185">Reference proteome</keyword>
<evidence type="ECO:0000313" key="2">
    <source>
        <dbReference type="Proteomes" id="UP000326582"/>
    </source>
</evidence>
<proteinExistence type="predicted"/>
<organism evidence="1 2">
    <name type="scientific">Clavispora lusitaniae</name>
    <name type="common">Candida lusitaniae</name>
    <dbReference type="NCBI Taxonomy" id="36911"/>
    <lineage>
        <taxon>Eukaryota</taxon>
        <taxon>Fungi</taxon>
        <taxon>Dikarya</taxon>
        <taxon>Ascomycota</taxon>
        <taxon>Saccharomycotina</taxon>
        <taxon>Pichiomycetes</taxon>
        <taxon>Metschnikowiaceae</taxon>
        <taxon>Clavispora</taxon>
    </lineage>
</organism>